<feature type="chain" id="PRO_5003370341" evidence="1">
    <location>
        <begin position="31"/>
        <end position="574"/>
    </location>
</feature>
<dbReference type="Proteomes" id="UP000006620">
    <property type="component" value="Chromosome"/>
</dbReference>
<organism evidence="2 3">
    <name type="scientific">Paenibacillus mucilaginosus (strain KNP414)</name>
    <dbReference type="NCBI Taxonomy" id="1036673"/>
    <lineage>
        <taxon>Bacteria</taxon>
        <taxon>Bacillati</taxon>
        <taxon>Bacillota</taxon>
        <taxon>Bacilli</taxon>
        <taxon>Bacillales</taxon>
        <taxon>Paenibacillaceae</taxon>
        <taxon>Paenibacillus</taxon>
    </lineage>
</organism>
<dbReference type="EMBL" id="CP002869">
    <property type="protein sequence ID" value="AEI42818.1"/>
    <property type="molecule type" value="Genomic_DNA"/>
</dbReference>
<evidence type="ECO:0000313" key="2">
    <source>
        <dbReference type="EMBL" id="AEI42818.1"/>
    </source>
</evidence>
<dbReference type="KEGG" id="pms:KNP414_04286"/>
<dbReference type="AlphaFoldDB" id="F8FHW1"/>
<dbReference type="RefSeq" id="WP_013917972.1">
    <property type="nucleotide sequence ID" value="NC_015690.1"/>
</dbReference>
<gene>
    <name evidence="2" type="ordered locus">KNP414_04286</name>
</gene>
<dbReference type="SUPFAM" id="SSF69322">
    <property type="entry name" value="Tricorn protease domain 2"/>
    <property type="match status" value="1"/>
</dbReference>
<evidence type="ECO:0000313" key="3">
    <source>
        <dbReference type="Proteomes" id="UP000006620"/>
    </source>
</evidence>
<sequence>MASCFSKAARRFTLLTVLILGLQLPLSANAKSSIDVRITSPQNEQKVGGQLKVEASISSEYELKEAKASVGGIEAPLFQSCSGCSTWTGTLNTSSLTQGPHSVIVNATDVKKKTGTASAPFVHDEVPPVVTLIELPEQHSIITDGSIHIASEATDEFATPVYFLKIYEDGNPNDPVIAESWTGNSYSRTFNVSAYTGTTLHIHYSIGDGWEPNSYNLSNPVNYGSTVHIASLAALTAAERIPNAEIVDSDANRLLINRSGSLYIRSRTDGTETPVAGGYYPVGLTPYGAVTGSLAQPEFTVRLHSWNGNSVAQADLGQWDRSSAITIASNASRIQGKYLLSAFEGTVYWINTETNEVRKIPDFKSPYSSDITNYEVMDDGDLLMSGSSMTPDTIFRYYAATGQTEPFLTFPYPPFGPISDGETILFYAGGALQKYRDGSVTSEVYGIPLDEFSVPSEFYQYNNGWLAYIGENHQAYLKSPEGTVTQATYLQEPVSLHALGEDGTLIVKDSPFTYHLYRPGQEQLIEIGSNRGARVDIHDGQVHYLLGDTIFYVSQAPENTQAFSSPAAHSLSLP</sequence>
<keyword evidence="1" id="KW-0732">Signal</keyword>
<reference evidence="3" key="1">
    <citation type="submission" date="2011-06" db="EMBL/GenBank/DDBJ databases">
        <title>Complete genome sequence of Paenibacillus mucilaginosus KNP414.</title>
        <authorList>
            <person name="Wang J."/>
            <person name="Hu S."/>
            <person name="Hu X."/>
            <person name="Zhang B."/>
            <person name="Dong D."/>
            <person name="Zhang S."/>
            <person name="Zhao K."/>
            <person name="Wu D."/>
        </authorList>
    </citation>
    <scope>NUCLEOTIDE SEQUENCE [LARGE SCALE GENOMIC DNA]</scope>
    <source>
        <strain evidence="3">KNP414</strain>
    </source>
</reference>
<proteinExistence type="predicted"/>
<reference evidence="2 3" key="2">
    <citation type="journal article" date="2013" name="Genome Announc.">
        <title>Genome Sequence of Growth-Improving Paenibacillus mucilaginosus Strain KNP414.</title>
        <authorList>
            <person name="Lu J.J."/>
            <person name="Wang J.F."/>
            <person name="Hu X.F."/>
        </authorList>
    </citation>
    <scope>NUCLEOTIDE SEQUENCE [LARGE SCALE GENOMIC DNA]</scope>
    <source>
        <strain evidence="2 3">KNP414</strain>
    </source>
</reference>
<accession>F8FHW1</accession>
<dbReference type="HOGENOM" id="CLU_474745_0_0_9"/>
<dbReference type="PATRIC" id="fig|1036673.3.peg.3948"/>
<evidence type="ECO:0000256" key="1">
    <source>
        <dbReference type="SAM" id="SignalP"/>
    </source>
</evidence>
<feature type="signal peptide" evidence="1">
    <location>
        <begin position="1"/>
        <end position="30"/>
    </location>
</feature>
<name>F8FHW1_PAEMK</name>
<protein>
    <submittedName>
        <fullName evidence="2">Uncharacterized protein</fullName>
    </submittedName>
</protein>